<keyword evidence="4" id="KW-0233">DNA recombination</keyword>
<dbReference type="SUPFAM" id="SSF46689">
    <property type="entry name" value="Homeodomain-like"/>
    <property type="match status" value="1"/>
</dbReference>
<evidence type="ECO:0000313" key="7">
    <source>
        <dbReference type="EMBL" id="GGO12208.1"/>
    </source>
</evidence>
<evidence type="ECO:0000256" key="1">
    <source>
        <dbReference type="ARBA" id="ARBA00009913"/>
    </source>
</evidence>
<protein>
    <submittedName>
        <fullName evidence="7">DNA-invertase</fullName>
    </submittedName>
</protein>
<feature type="domain" description="Resolvase/invertase-type recombinase catalytic" evidence="6">
    <location>
        <begin position="3"/>
        <end position="137"/>
    </location>
</feature>
<evidence type="ECO:0000313" key="8">
    <source>
        <dbReference type="Proteomes" id="UP000602381"/>
    </source>
</evidence>
<dbReference type="RefSeq" id="WP_188873773.1">
    <property type="nucleotide sequence ID" value="NZ_BMOV01000005.1"/>
</dbReference>
<dbReference type="Pfam" id="PF00239">
    <property type="entry name" value="Resolvase"/>
    <property type="match status" value="1"/>
</dbReference>
<evidence type="ECO:0000256" key="2">
    <source>
        <dbReference type="ARBA" id="ARBA00022908"/>
    </source>
</evidence>
<accession>A0ABQ2LDE5</accession>
<dbReference type="InterPro" id="IPR006119">
    <property type="entry name" value="Resolv_N"/>
</dbReference>
<dbReference type="Proteomes" id="UP000602381">
    <property type="component" value="Unassembled WGS sequence"/>
</dbReference>
<dbReference type="CDD" id="cd03768">
    <property type="entry name" value="SR_ResInv"/>
    <property type="match status" value="1"/>
</dbReference>
<dbReference type="PANTHER" id="PTHR30461:SF2">
    <property type="entry name" value="SERINE RECOMBINASE PINE-RELATED"/>
    <property type="match status" value="1"/>
</dbReference>
<organism evidence="7 8">
    <name type="scientific">Iodidimonas muriae</name>
    <dbReference type="NCBI Taxonomy" id="261467"/>
    <lineage>
        <taxon>Bacteria</taxon>
        <taxon>Pseudomonadati</taxon>
        <taxon>Pseudomonadota</taxon>
        <taxon>Alphaproteobacteria</taxon>
        <taxon>Iodidimonadales</taxon>
        <taxon>Iodidimonadaceae</taxon>
        <taxon>Iodidimonas</taxon>
    </lineage>
</organism>
<keyword evidence="2" id="KW-0229">DNA integration</keyword>
<reference evidence="8" key="1">
    <citation type="journal article" date="2019" name="Int. J. Syst. Evol. Microbiol.">
        <title>The Global Catalogue of Microorganisms (GCM) 10K type strain sequencing project: providing services to taxonomists for standard genome sequencing and annotation.</title>
        <authorList>
            <consortium name="The Broad Institute Genomics Platform"/>
            <consortium name="The Broad Institute Genome Sequencing Center for Infectious Disease"/>
            <person name="Wu L."/>
            <person name="Ma J."/>
        </authorList>
    </citation>
    <scope>NUCLEOTIDE SEQUENCE [LARGE SCALE GENOMIC DNA]</scope>
    <source>
        <strain evidence="8">JCM 17843</strain>
    </source>
</reference>
<dbReference type="PROSITE" id="PS51736">
    <property type="entry name" value="RECOMBINASES_3"/>
    <property type="match status" value="1"/>
</dbReference>
<dbReference type="Gene3D" id="3.40.50.1390">
    <property type="entry name" value="Resolvase, N-terminal catalytic domain"/>
    <property type="match status" value="1"/>
</dbReference>
<gene>
    <name evidence="7" type="ORF">GCM10007972_16850</name>
</gene>
<name>A0ABQ2LDE5_9PROT</name>
<comment type="caution">
    <text evidence="7">The sequence shown here is derived from an EMBL/GenBank/DDBJ whole genome shotgun (WGS) entry which is preliminary data.</text>
</comment>
<dbReference type="InterPro" id="IPR050639">
    <property type="entry name" value="SSR_resolvase"/>
</dbReference>
<dbReference type="InterPro" id="IPR009057">
    <property type="entry name" value="Homeodomain-like_sf"/>
</dbReference>
<proteinExistence type="inferred from homology"/>
<keyword evidence="8" id="KW-1185">Reference proteome</keyword>
<dbReference type="EMBL" id="BMOV01000005">
    <property type="protein sequence ID" value="GGO12208.1"/>
    <property type="molecule type" value="Genomic_DNA"/>
</dbReference>
<dbReference type="PANTHER" id="PTHR30461">
    <property type="entry name" value="DNA-INVERTASE FROM LAMBDOID PROPHAGE"/>
    <property type="match status" value="1"/>
</dbReference>
<sequence>MPRKIGYARVSTLDQNLDMQVNALRQAGCDPVFTDSGTSGAEIDRPAFTLALDTVCEGDTLIIWRLDRMSRSLKHLMELNQVLTDKGAYFESLTEKIDTSTAMGEFVFHILGAVAQLEREIIRERTMAGLAAAADRGSYPGRPRKLNSDQIRNAAREKRRGESWSTLARRYEVNQETLRRSIADAGLV</sequence>
<comment type="similarity">
    <text evidence="1">Belongs to the site-specific recombinase resolvase family.</text>
</comment>
<evidence type="ECO:0000259" key="6">
    <source>
        <dbReference type="PROSITE" id="PS51736"/>
    </source>
</evidence>
<dbReference type="InterPro" id="IPR036162">
    <property type="entry name" value="Resolvase-like_N_sf"/>
</dbReference>
<feature type="active site" description="O-(5'-phospho-DNA)-serine intermediate" evidence="5">
    <location>
        <position position="11"/>
    </location>
</feature>
<evidence type="ECO:0000256" key="4">
    <source>
        <dbReference type="ARBA" id="ARBA00023172"/>
    </source>
</evidence>
<dbReference type="PROSITE" id="PS00397">
    <property type="entry name" value="RECOMBINASES_1"/>
    <property type="match status" value="1"/>
</dbReference>
<dbReference type="SMART" id="SM00857">
    <property type="entry name" value="Resolvase"/>
    <property type="match status" value="1"/>
</dbReference>
<evidence type="ECO:0000256" key="3">
    <source>
        <dbReference type="ARBA" id="ARBA00023125"/>
    </source>
</evidence>
<dbReference type="Gene3D" id="1.10.10.60">
    <property type="entry name" value="Homeodomain-like"/>
    <property type="match status" value="1"/>
</dbReference>
<dbReference type="InterPro" id="IPR006118">
    <property type="entry name" value="Recombinase_CS"/>
</dbReference>
<dbReference type="SUPFAM" id="SSF53041">
    <property type="entry name" value="Resolvase-like"/>
    <property type="match status" value="1"/>
</dbReference>
<evidence type="ECO:0000256" key="5">
    <source>
        <dbReference type="PROSITE-ProRule" id="PRU10137"/>
    </source>
</evidence>
<dbReference type="PROSITE" id="PS00398">
    <property type="entry name" value="RECOMBINASES_2"/>
    <property type="match status" value="1"/>
</dbReference>
<keyword evidence="3" id="KW-0238">DNA-binding</keyword>